<dbReference type="Proteomes" id="UP000217076">
    <property type="component" value="Unassembled WGS sequence"/>
</dbReference>
<evidence type="ECO:0000256" key="1">
    <source>
        <dbReference type="SAM" id="Phobius"/>
    </source>
</evidence>
<feature type="transmembrane region" description="Helical" evidence="1">
    <location>
        <begin position="188"/>
        <end position="204"/>
    </location>
</feature>
<sequence>MSGSSPPSVPRPAAARLWLAVGLAFLLGKVLVPLGFSLLAGDGLRLDGMAVYGADWAGRVVLLAVLLARPEVRRLLRFSEGGWGRAVVATLGIGVVVPLVVIIFDFAWVVGRVDMWFSAFPPIVTWAPLSGGWLWFDLTVGLLLVALSEELVFRGLGPAALADRPAVLRVVVPTLLFVLIHWHRGLAGMVWVVPFGLLAALLALKPGRLPGLIAAHYLINLWVFLPARVDGSA</sequence>
<feature type="transmembrane region" description="Helical" evidence="1">
    <location>
        <begin position="211"/>
        <end position="229"/>
    </location>
</feature>
<feature type="transmembrane region" description="Helical" evidence="1">
    <location>
        <begin position="166"/>
        <end position="182"/>
    </location>
</feature>
<feature type="transmembrane region" description="Helical" evidence="1">
    <location>
        <begin position="123"/>
        <end position="145"/>
    </location>
</feature>
<name>A0A1G7W742_9PROT</name>
<feature type="domain" description="CAAX prenyl protease 2/Lysostaphin resistance protein A-like" evidence="2">
    <location>
        <begin position="133"/>
        <end position="221"/>
    </location>
</feature>
<dbReference type="GO" id="GO:0004175">
    <property type="term" value="F:endopeptidase activity"/>
    <property type="evidence" value="ECO:0007669"/>
    <property type="project" value="UniProtKB-ARBA"/>
</dbReference>
<keyword evidence="4" id="KW-1185">Reference proteome</keyword>
<feature type="transmembrane region" description="Helical" evidence="1">
    <location>
        <begin position="50"/>
        <end position="68"/>
    </location>
</feature>
<dbReference type="OrthoDB" id="5453376at2"/>
<dbReference type="InterPro" id="IPR003675">
    <property type="entry name" value="Rce1/LyrA-like_dom"/>
</dbReference>
<feature type="transmembrane region" description="Helical" evidence="1">
    <location>
        <begin position="17"/>
        <end position="38"/>
    </location>
</feature>
<protein>
    <submittedName>
        <fullName evidence="3">CAAX protease self-immunity</fullName>
    </submittedName>
</protein>
<dbReference type="EMBL" id="FNCV01000002">
    <property type="protein sequence ID" value="SDG67746.1"/>
    <property type="molecule type" value="Genomic_DNA"/>
</dbReference>
<organism evidence="3 4">
    <name type="scientific">Roseospirillum parvum</name>
    <dbReference type="NCBI Taxonomy" id="83401"/>
    <lineage>
        <taxon>Bacteria</taxon>
        <taxon>Pseudomonadati</taxon>
        <taxon>Pseudomonadota</taxon>
        <taxon>Alphaproteobacteria</taxon>
        <taxon>Rhodospirillales</taxon>
        <taxon>Rhodospirillaceae</taxon>
        <taxon>Roseospirillum</taxon>
    </lineage>
</organism>
<keyword evidence="1" id="KW-0812">Transmembrane</keyword>
<accession>A0A1G7W742</accession>
<keyword evidence="3" id="KW-0645">Protease</keyword>
<reference evidence="4" key="1">
    <citation type="submission" date="2016-10" db="EMBL/GenBank/DDBJ databases">
        <authorList>
            <person name="Varghese N."/>
            <person name="Submissions S."/>
        </authorList>
    </citation>
    <scope>NUCLEOTIDE SEQUENCE [LARGE SCALE GENOMIC DNA]</scope>
    <source>
        <strain evidence="4">930I</strain>
    </source>
</reference>
<dbReference type="GO" id="GO:0080120">
    <property type="term" value="P:CAAX-box protein maturation"/>
    <property type="evidence" value="ECO:0007669"/>
    <property type="project" value="UniProtKB-ARBA"/>
</dbReference>
<feature type="transmembrane region" description="Helical" evidence="1">
    <location>
        <begin position="88"/>
        <end position="111"/>
    </location>
</feature>
<evidence type="ECO:0000313" key="4">
    <source>
        <dbReference type="Proteomes" id="UP000217076"/>
    </source>
</evidence>
<keyword evidence="3" id="KW-0378">Hydrolase</keyword>
<keyword evidence="1" id="KW-1133">Transmembrane helix</keyword>
<keyword evidence="1" id="KW-0472">Membrane</keyword>
<evidence type="ECO:0000313" key="3">
    <source>
        <dbReference type="EMBL" id="SDG67746.1"/>
    </source>
</evidence>
<gene>
    <name evidence="3" type="ORF">SAMN05421742_10299</name>
</gene>
<evidence type="ECO:0000259" key="2">
    <source>
        <dbReference type="Pfam" id="PF02517"/>
    </source>
</evidence>
<dbReference type="RefSeq" id="WP_092615541.1">
    <property type="nucleotide sequence ID" value="NZ_FNCV01000002.1"/>
</dbReference>
<dbReference type="AlphaFoldDB" id="A0A1G7W742"/>
<dbReference type="GO" id="GO:0006508">
    <property type="term" value="P:proteolysis"/>
    <property type="evidence" value="ECO:0007669"/>
    <property type="project" value="UniProtKB-KW"/>
</dbReference>
<proteinExistence type="predicted"/>
<dbReference type="Pfam" id="PF02517">
    <property type="entry name" value="Rce1-like"/>
    <property type="match status" value="1"/>
</dbReference>
<dbReference type="STRING" id="83401.SAMN05421742_10299"/>